<feature type="compositionally biased region" description="Polar residues" evidence="1">
    <location>
        <begin position="1"/>
        <end position="17"/>
    </location>
</feature>
<dbReference type="AlphaFoldDB" id="A0A9Q0BS06"/>
<evidence type="ECO:0000256" key="1">
    <source>
        <dbReference type="SAM" id="MobiDB-lite"/>
    </source>
</evidence>
<proteinExistence type="predicted"/>
<sequence>MQQQKRLTMITGRNSRSPVRFNAPKGVKRRRSTNRNPHRPLTTHSFLNLTTKTIFLSEVEM</sequence>
<comment type="caution">
    <text evidence="2">The sequence shown here is derived from an EMBL/GenBank/DDBJ whole genome shotgun (WGS) entry which is preliminary data.</text>
</comment>
<evidence type="ECO:0000313" key="2">
    <source>
        <dbReference type="EMBL" id="KAI8042036.1"/>
    </source>
</evidence>
<accession>A0A9Q0BS06</accession>
<protein>
    <submittedName>
        <fullName evidence="2">Uncharacterized protein</fullName>
    </submittedName>
</protein>
<name>A0A9Q0BS06_9MUSC</name>
<feature type="region of interest" description="Disordered" evidence="1">
    <location>
        <begin position="1"/>
        <end position="43"/>
    </location>
</feature>
<gene>
    <name evidence="2" type="ORF">M5D96_003336</name>
</gene>
<organism evidence="2 3">
    <name type="scientific">Drosophila gunungcola</name>
    <name type="common">fruit fly</name>
    <dbReference type="NCBI Taxonomy" id="103775"/>
    <lineage>
        <taxon>Eukaryota</taxon>
        <taxon>Metazoa</taxon>
        <taxon>Ecdysozoa</taxon>
        <taxon>Arthropoda</taxon>
        <taxon>Hexapoda</taxon>
        <taxon>Insecta</taxon>
        <taxon>Pterygota</taxon>
        <taxon>Neoptera</taxon>
        <taxon>Endopterygota</taxon>
        <taxon>Diptera</taxon>
        <taxon>Brachycera</taxon>
        <taxon>Muscomorpha</taxon>
        <taxon>Ephydroidea</taxon>
        <taxon>Drosophilidae</taxon>
        <taxon>Drosophila</taxon>
        <taxon>Sophophora</taxon>
    </lineage>
</organism>
<dbReference type="EMBL" id="JAMKOV010000002">
    <property type="protein sequence ID" value="KAI8042036.1"/>
    <property type="molecule type" value="Genomic_DNA"/>
</dbReference>
<reference evidence="2" key="1">
    <citation type="journal article" date="2023" name="Genome Biol. Evol.">
        <title>Long-read-based Genome Assembly of Drosophila gunungcola Reveals Fewer Chemosensory Genes in Flower-breeding Species.</title>
        <authorList>
            <person name="Negi A."/>
            <person name="Liao B.Y."/>
            <person name="Yeh S.D."/>
        </authorList>
    </citation>
    <scope>NUCLEOTIDE SEQUENCE</scope>
    <source>
        <strain evidence="2">Sukarami</strain>
    </source>
</reference>
<dbReference type="Proteomes" id="UP001059596">
    <property type="component" value="Unassembled WGS sequence"/>
</dbReference>
<keyword evidence="3" id="KW-1185">Reference proteome</keyword>
<evidence type="ECO:0000313" key="3">
    <source>
        <dbReference type="Proteomes" id="UP001059596"/>
    </source>
</evidence>
<feature type="compositionally biased region" description="Basic residues" evidence="1">
    <location>
        <begin position="26"/>
        <end position="38"/>
    </location>
</feature>